<name>A0A6J5MHU5_9CAUD</name>
<reference evidence="1" key="1">
    <citation type="submission" date="2020-04" db="EMBL/GenBank/DDBJ databases">
        <authorList>
            <person name="Chiriac C."/>
            <person name="Salcher M."/>
            <person name="Ghai R."/>
            <person name="Kavagutti S V."/>
        </authorList>
    </citation>
    <scope>NUCLEOTIDE SEQUENCE</scope>
</reference>
<evidence type="ECO:0000313" key="2">
    <source>
        <dbReference type="EMBL" id="CAB4180074.1"/>
    </source>
</evidence>
<accession>A0A6J5MHU5</accession>
<dbReference type="EMBL" id="LR796439">
    <property type="protein sequence ID" value="CAB4144656.1"/>
    <property type="molecule type" value="Genomic_DNA"/>
</dbReference>
<evidence type="ECO:0000313" key="4">
    <source>
        <dbReference type="EMBL" id="CAB4221815.1"/>
    </source>
</evidence>
<gene>
    <name evidence="2" type="ORF">UFOVP1045_2</name>
    <name evidence="3" type="ORF">UFOVP1194_56</name>
    <name evidence="4" type="ORF">UFOVP1641_52</name>
    <name evidence="1" type="ORF">UFOVP466_55</name>
</gene>
<dbReference type="EMBL" id="LR797505">
    <property type="protein sequence ID" value="CAB4221815.1"/>
    <property type="molecule type" value="Genomic_DNA"/>
</dbReference>
<dbReference type="EMBL" id="LR797152">
    <property type="protein sequence ID" value="CAB4190382.1"/>
    <property type="molecule type" value="Genomic_DNA"/>
</dbReference>
<protein>
    <submittedName>
        <fullName evidence="1">Uncharacterized protein</fullName>
    </submittedName>
</protein>
<evidence type="ECO:0000313" key="1">
    <source>
        <dbReference type="EMBL" id="CAB4144656.1"/>
    </source>
</evidence>
<sequence length="468" mass="50130">MGAYGYGPGCCQPLTCGWTPTLTNTILRPLSGSLSLVLASGGTYGMSGAITAVGTGVTVAEGDVGTSGVGADLRLVGQLYPYNVACCTRSFTVDMPELTTVLTRHTHHQDARTLTFDYYGTAAPYPVSLIMHGAYDCVWKADGGGGLYDQSWIGIVKQTGLTLVIMKYPTTYMYYNGYASCGGGTVDRDAGLVFIPPAISDTWPATIDIVPVAPSSDKVWIGVKNSAGIAYEPATRKWSAVILGGDGNIDTTIAEVATTIATDTPAGAFWWSDEQTVQFGWHDFITDYQFAYSGGVREIKDMVAIDYAMAQPSPKLRTGYVGASGPFASFRAGLSCYRDLCGENYTGSPGWLQRGPGRYYLFGLTGTGGVGCSTSIPFQFQLLSRTASCHWDARIYRPVDQYWLADIGQKNPNRFTLEVNGSGGAKGIWETSLTTAFDWWRPFTVNKVTGSDSGSTCLFPDAIEMSPG</sequence>
<evidence type="ECO:0000313" key="3">
    <source>
        <dbReference type="EMBL" id="CAB4190382.1"/>
    </source>
</evidence>
<organism evidence="1">
    <name type="scientific">uncultured Caudovirales phage</name>
    <dbReference type="NCBI Taxonomy" id="2100421"/>
    <lineage>
        <taxon>Viruses</taxon>
        <taxon>Duplodnaviria</taxon>
        <taxon>Heunggongvirae</taxon>
        <taxon>Uroviricota</taxon>
        <taxon>Caudoviricetes</taxon>
        <taxon>Peduoviridae</taxon>
        <taxon>Maltschvirus</taxon>
        <taxon>Maltschvirus maltsch</taxon>
    </lineage>
</organism>
<dbReference type="EMBL" id="LR796996">
    <property type="protein sequence ID" value="CAB4180074.1"/>
    <property type="molecule type" value="Genomic_DNA"/>
</dbReference>
<proteinExistence type="predicted"/>